<dbReference type="EMBL" id="KQ435696">
    <property type="protein sequence ID" value="KOX80844.1"/>
    <property type="molecule type" value="Genomic_DNA"/>
</dbReference>
<gene>
    <name evidence="1" type="ORF">WN51_04709</name>
</gene>
<accession>A0A0N0U7J4</accession>
<dbReference type="AlphaFoldDB" id="A0A0N0U7J4"/>
<reference evidence="1 2" key="1">
    <citation type="submission" date="2015-07" db="EMBL/GenBank/DDBJ databases">
        <title>The genome of Melipona quadrifasciata.</title>
        <authorList>
            <person name="Pan H."/>
            <person name="Kapheim K."/>
        </authorList>
    </citation>
    <scope>NUCLEOTIDE SEQUENCE [LARGE SCALE GENOMIC DNA]</scope>
    <source>
        <strain evidence="1">0111107301</strain>
        <tissue evidence="1">Whole body</tissue>
    </source>
</reference>
<proteinExistence type="predicted"/>
<evidence type="ECO:0000313" key="1">
    <source>
        <dbReference type="EMBL" id="KOX80844.1"/>
    </source>
</evidence>
<evidence type="ECO:0000313" key="2">
    <source>
        <dbReference type="Proteomes" id="UP000053105"/>
    </source>
</evidence>
<name>A0A0N0U7J4_9HYME</name>
<sequence length="145" mass="16787">MQENNEVFFHFVRIDRNRNYWKQEGFGDKFSRKKHLKVTELKECEGCGGKIFGSVEGISGKEWDNENELKEASRSFDKTAISRVKKENSQNFSGCLTPHTFSLLRRLETNRAVSSSKLNTTFDAVKTLSFFRRILGEMRSPIPEV</sequence>
<keyword evidence="2" id="KW-1185">Reference proteome</keyword>
<dbReference type="Proteomes" id="UP000053105">
    <property type="component" value="Unassembled WGS sequence"/>
</dbReference>
<organism evidence="1 2">
    <name type="scientific">Melipona quadrifasciata</name>
    <dbReference type="NCBI Taxonomy" id="166423"/>
    <lineage>
        <taxon>Eukaryota</taxon>
        <taxon>Metazoa</taxon>
        <taxon>Ecdysozoa</taxon>
        <taxon>Arthropoda</taxon>
        <taxon>Hexapoda</taxon>
        <taxon>Insecta</taxon>
        <taxon>Pterygota</taxon>
        <taxon>Neoptera</taxon>
        <taxon>Endopterygota</taxon>
        <taxon>Hymenoptera</taxon>
        <taxon>Apocrita</taxon>
        <taxon>Aculeata</taxon>
        <taxon>Apoidea</taxon>
        <taxon>Anthophila</taxon>
        <taxon>Apidae</taxon>
        <taxon>Melipona</taxon>
    </lineage>
</organism>
<protein>
    <submittedName>
        <fullName evidence="1">Uncharacterized protein</fullName>
    </submittedName>
</protein>